<feature type="non-terminal residue" evidence="2">
    <location>
        <position position="1"/>
    </location>
</feature>
<dbReference type="AlphaFoldDB" id="A0A382I737"/>
<dbReference type="Pfam" id="PF14238">
    <property type="entry name" value="DUF4340"/>
    <property type="match status" value="1"/>
</dbReference>
<sequence>QSLNYEADILSIQDLLVNLSKISLGDLVTDNPDYHERFQLLDPPDNIDQWEKERHGFSLNLLRGDGTSIVYLLLGKERINGPGQYIRQAGSDKIYLIPEPLLIYSEVDDWLRKDLLALASKHIQRLDLQKGDNSSYSISRVDDNSDWVSEPENSDLIEKSKINRALSRLEDLTFSKLYKNDEVTQELTEENYKEDSLSVTLFDGSVYSLIFKKNVSVDENYLLSLRMGISLEASGNPDTNDSKLRKEMEEFNQRVNSRLFEISSWEAKELLFSD</sequence>
<feature type="domain" description="DUF4340" evidence="1">
    <location>
        <begin position="4"/>
        <end position="181"/>
    </location>
</feature>
<evidence type="ECO:0000259" key="1">
    <source>
        <dbReference type="Pfam" id="PF14238"/>
    </source>
</evidence>
<protein>
    <recommendedName>
        <fullName evidence="1">DUF4340 domain-containing protein</fullName>
    </recommendedName>
</protein>
<name>A0A382I737_9ZZZZ</name>
<organism evidence="2">
    <name type="scientific">marine metagenome</name>
    <dbReference type="NCBI Taxonomy" id="408172"/>
    <lineage>
        <taxon>unclassified sequences</taxon>
        <taxon>metagenomes</taxon>
        <taxon>ecological metagenomes</taxon>
    </lineage>
</organism>
<accession>A0A382I737</accession>
<dbReference type="EMBL" id="UINC01065416">
    <property type="protein sequence ID" value="SVB95059.1"/>
    <property type="molecule type" value="Genomic_DNA"/>
</dbReference>
<evidence type="ECO:0000313" key="2">
    <source>
        <dbReference type="EMBL" id="SVB95059.1"/>
    </source>
</evidence>
<reference evidence="2" key="1">
    <citation type="submission" date="2018-05" db="EMBL/GenBank/DDBJ databases">
        <authorList>
            <person name="Lanie J.A."/>
            <person name="Ng W.-L."/>
            <person name="Kazmierczak K.M."/>
            <person name="Andrzejewski T.M."/>
            <person name="Davidsen T.M."/>
            <person name="Wayne K.J."/>
            <person name="Tettelin H."/>
            <person name="Glass J.I."/>
            <person name="Rusch D."/>
            <person name="Podicherti R."/>
            <person name="Tsui H.-C.T."/>
            <person name="Winkler M.E."/>
        </authorList>
    </citation>
    <scope>NUCLEOTIDE SEQUENCE</scope>
</reference>
<proteinExistence type="predicted"/>
<gene>
    <name evidence="2" type="ORF">METZ01_LOCUS247913</name>
</gene>
<dbReference type="InterPro" id="IPR025641">
    <property type="entry name" value="DUF4340"/>
</dbReference>